<feature type="transmembrane region" description="Helical" evidence="4">
    <location>
        <begin position="13"/>
        <end position="30"/>
    </location>
</feature>
<protein>
    <submittedName>
        <fullName evidence="5">WD repeat-containing protein</fullName>
    </submittedName>
</protein>
<evidence type="ECO:0000256" key="2">
    <source>
        <dbReference type="ARBA" id="ARBA00022737"/>
    </source>
</evidence>
<proteinExistence type="predicted"/>
<sequence>MNLSTPMKVLLEFSLGFSSLLLVHHFYFMIKIVKRRRHQKIIHYWIRILKIKLGWIKDFDELVVDYVSLFASHVFTFDSFHSSSKLLNTFTKHKSIVWSIDFVKFDDRQLICSGSSDKTVRIRDIDKNKQIQSLKEHSSDVLCVKFSPHHYNNHRQYVICSSSSDKTIRFWDFKHNQQLQILKKHTSYVYGIEFSSFNGGRYLFSGSNDKTIRLWDVETYKSLHIFNGHEDA</sequence>
<dbReference type="AlphaFoldDB" id="X6LZD7"/>
<reference evidence="5 6" key="1">
    <citation type="journal article" date="2013" name="Curr. Biol.">
        <title>The Genome of the Foraminiferan Reticulomyxa filosa.</title>
        <authorList>
            <person name="Glockner G."/>
            <person name="Hulsmann N."/>
            <person name="Schleicher M."/>
            <person name="Noegel A.A."/>
            <person name="Eichinger L."/>
            <person name="Gallinger C."/>
            <person name="Pawlowski J."/>
            <person name="Sierra R."/>
            <person name="Euteneuer U."/>
            <person name="Pillet L."/>
            <person name="Moustafa A."/>
            <person name="Platzer M."/>
            <person name="Groth M."/>
            <person name="Szafranski K."/>
            <person name="Schliwa M."/>
        </authorList>
    </citation>
    <scope>NUCLEOTIDE SEQUENCE [LARGE SCALE GENOMIC DNA]</scope>
</reference>
<dbReference type="PRINTS" id="PR00320">
    <property type="entry name" value="GPROTEINBRPT"/>
</dbReference>
<keyword evidence="4" id="KW-1133">Transmembrane helix</keyword>
<dbReference type="SMART" id="SM00320">
    <property type="entry name" value="WD40"/>
    <property type="match status" value="3"/>
</dbReference>
<name>X6LZD7_RETFI</name>
<evidence type="ECO:0000256" key="1">
    <source>
        <dbReference type="ARBA" id="ARBA00022574"/>
    </source>
</evidence>
<dbReference type="PROSITE" id="PS50294">
    <property type="entry name" value="WD_REPEATS_REGION"/>
    <property type="match status" value="2"/>
</dbReference>
<dbReference type="PANTHER" id="PTHR19848">
    <property type="entry name" value="WD40 REPEAT PROTEIN"/>
    <property type="match status" value="1"/>
</dbReference>
<keyword evidence="4" id="KW-0472">Membrane</keyword>
<feature type="repeat" description="WD" evidence="3">
    <location>
        <begin position="182"/>
        <end position="225"/>
    </location>
</feature>
<keyword evidence="1 3" id="KW-0853">WD repeat</keyword>
<dbReference type="InterPro" id="IPR036322">
    <property type="entry name" value="WD40_repeat_dom_sf"/>
</dbReference>
<dbReference type="PROSITE" id="PS00678">
    <property type="entry name" value="WD_REPEATS_1"/>
    <property type="match status" value="2"/>
</dbReference>
<dbReference type="PROSITE" id="PS50082">
    <property type="entry name" value="WD_REPEATS_2"/>
    <property type="match status" value="2"/>
</dbReference>
<dbReference type="OrthoDB" id="10262475at2759"/>
<dbReference type="Proteomes" id="UP000023152">
    <property type="component" value="Unassembled WGS sequence"/>
</dbReference>
<keyword evidence="4" id="KW-0812">Transmembrane</keyword>
<dbReference type="Pfam" id="PF00400">
    <property type="entry name" value="WD40"/>
    <property type="match status" value="3"/>
</dbReference>
<keyword evidence="2" id="KW-0677">Repeat</keyword>
<evidence type="ECO:0000256" key="3">
    <source>
        <dbReference type="PROSITE-ProRule" id="PRU00221"/>
    </source>
</evidence>
<dbReference type="InterPro" id="IPR020472">
    <property type="entry name" value="WD40_PAC1"/>
</dbReference>
<dbReference type="Gene3D" id="2.130.10.10">
    <property type="entry name" value="YVTN repeat-like/Quinoprotein amine dehydrogenase"/>
    <property type="match status" value="1"/>
</dbReference>
<feature type="repeat" description="WD" evidence="3">
    <location>
        <begin position="134"/>
        <end position="181"/>
    </location>
</feature>
<feature type="non-terminal residue" evidence="5">
    <location>
        <position position="232"/>
    </location>
</feature>
<dbReference type="InterPro" id="IPR015943">
    <property type="entry name" value="WD40/YVTN_repeat-like_dom_sf"/>
</dbReference>
<comment type="caution">
    <text evidence="5">The sequence shown here is derived from an EMBL/GenBank/DDBJ whole genome shotgun (WGS) entry which is preliminary data.</text>
</comment>
<dbReference type="EMBL" id="ASPP01027493">
    <property type="protein sequence ID" value="ETO06100.1"/>
    <property type="molecule type" value="Genomic_DNA"/>
</dbReference>
<organism evidence="5 6">
    <name type="scientific">Reticulomyxa filosa</name>
    <dbReference type="NCBI Taxonomy" id="46433"/>
    <lineage>
        <taxon>Eukaryota</taxon>
        <taxon>Sar</taxon>
        <taxon>Rhizaria</taxon>
        <taxon>Retaria</taxon>
        <taxon>Foraminifera</taxon>
        <taxon>Monothalamids</taxon>
        <taxon>Reticulomyxidae</taxon>
        <taxon>Reticulomyxa</taxon>
    </lineage>
</organism>
<accession>X6LZD7</accession>
<dbReference type="InterPro" id="IPR019775">
    <property type="entry name" value="WD40_repeat_CS"/>
</dbReference>
<evidence type="ECO:0000313" key="5">
    <source>
        <dbReference type="EMBL" id="ETO06100.1"/>
    </source>
</evidence>
<evidence type="ECO:0000256" key="4">
    <source>
        <dbReference type="SAM" id="Phobius"/>
    </source>
</evidence>
<dbReference type="PANTHER" id="PTHR19848:SF8">
    <property type="entry name" value="F-BOX AND WD REPEAT DOMAIN CONTAINING 7"/>
    <property type="match status" value="1"/>
</dbReference>
<keyword evidence="6" id="KW-1185">Reference proteome</keyword>
<evidence type="ECO:0000313" key="6">
    <source>
        <dbReference type="Proteomes" id="UP000023152"/>
    </source>
</evidence>
<gene>
    <name evidence="5" type="ORF">RFI_31296</name>
</gene>
<dbReference type="SUPFAM" id="SSF50978">
    <property type="entry name" value="WD40 repeat-like"/>
    <property type="match status" value="1"/>
</dbReference>
<dbReference type="InterPro" id="IPR001680">
    <property type="entry name" value="WD40_rpt"/>
</dbReference>